<dbReference type="EMBL" id="ML978071">
    <property type="protein sequence ID" value="KAF2013191.1"/>
    <property type="molecule type" value="Genomic_DNA"/>
</dbReference>
<dbReference type="InterPro" id="IPR013320">
    <property type="entry name" value="ConA-like_dom_sf"/>
</dbReference>
<feature type="domain" description="GH16" evidence="2">
    <location>
        <begin position="22"/>
        <end position="289"/>
    </location>
</feature>
<dbReference type="Pfam" id="PF26113">
    <property type="entry name" value="GH16_XgeA"/>
    <property type="match status" value="1"/>
</dbReference>
<feature type="signal peptide" evidence="1">
    <location>
        <begin position="1"/>
        <end position="19"/>
    </location>
</feature>
<dbReference type="GO" id="GO:0004553">
    <property type="term" value="F:hydrolase activity, hydrolyzing O-glycosyl compounds"/>
    <property type="evidence" value="ECO:0007669"/>
    <property type="project" value="InterPro"/>
</dbReference>
<reference evidence="3" key="1">
    <citation type="journal article" date="2020" name="Stud. Mycol.">
        <title>101 Dothideomycetes genomes: a test case for predicting lifestyles and emergence of pathogens.</title>
        <authorList>
            <person name="Haridas S."/>
            <person name="Albert R."/>
            <person name="Binder M."/>
            <person name="Bloem J."/>
            <person name="Labutti K."/>
            <person name="Salamov A."/>
            <person name="Andreopoulos B."/>
            <person name="Baker S."/>
            <person name="Barry K."/>
            <person name="Bills G."/>
            <person name="Bluhm B."/>
            <person name="Cannon C."/>
            <person name="Castanera R."/>
            <person name="Culley D."/>
            <person name="Daum C."/>
            <person name="Ezra D."/>
            <person name="Gonzalez J."/>
            <person name="Henrissat B."/>
            <person name="Kuo A."/>
            <person name="Liang C."/>
            <person name="Lipzen A."/>
            <person name="Lutzoni F."/>
            <person name="Magnuson J."/>
            <person name="Mondo S."/>
            <person name="Nolan M."/>
            <person name="Ohm R."/>
            <person name="Pangilinan J."/>
            <person name="Park H.-J."/>
            <person name="Ramirez L."/>
            <person name="Alfaro M."/>
            <person name="Sun H."/>
            <person name="Tritt A."/>
            <person name="Yoshinaga Y."/>
            <person name="Zwiers L.-H."/>
            <person name="Turgeon B."/>
            <person name="Goodwin S."/>
            <person name="Spatafora J."/>
            <person name="Crous P."/>
            <person name="Grigoriev I."/>
        </authorList>
    </citation>
    <scope>NUCLEOTIDE SEQUENCE</scope>
    <source>
        <strain evidence="3">CBS 175.79</strain>
    </source>
</reference>
<evidence type="ECO:0000313" key="4">
    <source>
        <dbReference type="Proteomes" id="UP000799778"/>
    </source>
</evidence>
<dbReference type="InterPro" id="IPR050546">
    <property type="entry name" value="Glycosyl_Hydrlase_16"/>
</dbReference>
<gene>
    <name evidence="3" type="ORF">BU24DRAFT_434302</name>
</gene>
<dbReference type="AlphaFoldDB" id="A0A6A5XK21"/>
<keyword evidence="1" id="KW-0732">Signal</keyword>
<dbReference type="PANTHER" id="PTHR10963">
    <property type="entry name" value="GLYCOSYL HYDROLASE-RELATED"/>
    <property type="match status" value="1"/>
</dbReference>
<accession>A0A6A5XK21</accession>
<dbReference type="Proteomes" id="UP000799778">
    <property type="component" value="Unassembled WGS sequence"/>
</dbReference>
<dbReference type="RefSeq" id="XP_033381530.1">
    <property type="nucleotide sequence ID" value="XM_033530018.1"/>
</dbReference>
<evidence type="ECO:0000256" key="1">
    <source>
        <dbReference type="SAM" id="SignalP"/>
    </source>
</evidence>
<organism evidence="3 4">
    <name type="scientific">Aaosphaeria arxii CBS 175.79</name>
    <dbReference type="NCBI Taxonomy" id="1450172"/>
    <lineage>
        <taxon>Eukaryota</taxon>
        <taxon>Fungi</taxon>
        <taxon>Dikarya</taxon>
        <taxon>Ascomycota</taxon>
        <taxon>Pezizomycotina</taxon>
        <taxon>Dothideomycetes</taxon>
        <taxon>Pleosporomycetidae</taxon>
        <taxon>Pleosporales</taxon>
        <taxon>Pleosporales incertae sedis</taxon>
        <taxon>Aaosphaeria</taxon>
    </lineage>
</organism>
<dbReference type="SUPFAM" id="SSF49899">
    <property type="entry name" value="Concanavalin A-like lectins/glucanases"/>
    <property type="match status" value="1"/>
</dbReference>
<protein>
    <submittedName>
        <fullName evidence="3">Glycoside hydrolase family 16 protein</fullName>
    </submittedName>
</protein>
<feature type="chain" id="PRO_5025364590" evidence="1">
    <location>
        <begin position="20"/>
        <end position="346"/>
    </location>
</feature>
<sequence length="346" mass="37592">MMHLVACSVLLTHLAKVQAQQYELIRSYTPENFFDEFEFFTGADPTGGFVQFVPYETAAVSGLVDNSSNQIHLGVDHVNNYVAGGLGRQSVRVQSKMAFTEGLFIADLLHIPTGCGTWPAFWTVGLGDWPTDGEIDIVENVNDATSNNAALHAAGDCAVNPLSGQTGTWKSTDCNIAHDGNQGCGTNFTEPNNYGLDFNANGGGIYAMEWTKSFINIWFFPPENIPQSLNSTSFMSPDIRPDPDTFGPPSASFWGPCSASFGDKFFNHSIVFDTTFCGGWAGNTFGTGGSQCPLLAGATPLESCVNYVANSPQSFTDAYWSIRSLTVWQKYNFLFRPGKGARPFLH</sequence>
<dbReference type="GO" id="GO:0009251">
    <property type="term" value="P:glucan catabolic process"/>
    <property type="evidence" value="ECO:0007669"/>
    <property type="project" value="TreeGrafter"/>
</dbReference>
<dbReference type="InterPro" id="IPR000757">
    <property type="entry name" value="Beta-glucanase-like"/>
</dbReference>
<dbReference type="PROSITE" id="PS51762">
    <property type="entry name" value="GH16_2"/>
    <property type="match status" value="1"/>
</dbReference>
<proteinExistence type="predicted"/>
<dbReference type="Gene3D" id="2.60.120.200">
    <property type="match status" value="1"/>
</dbReference>
<keyword evidence="3" id="KW-0378">Hydrolase</keyword>
<dbReference type="CDD" id="cd02181">
    <property type="entry name" value="GH16_fungal_Lam16A_glucanase"/>
    <property type="match status" value="1"/>
</dbReference>
<evidence type="ECO:0000259" key="2">
    <source>
        <dbReference type="PROSITE" id="PS51762"/>
    </source>
</evidence>
<dbReference type="GeneID" id="54287415"/>
<dbReference type="PANTHER" id="PTHR10963:SF24">
    <property type="entry name" value="GLYCOSIDASE C21B10.07-RELATED"/>
    <property type="match status" value="1"/>
</dbReference>
<evidence type="ECO:0000313" key="3">
    <source>
        <dbReference type="EMBL" id="KAF2013191.1"/>
    </source>
</evidence>
<dbReference type="OrthoDB" id="192832at2759"/>
<name>A0A6A5XK21_9PLEO</name>
<keyword evidence="4" id="KW-1185">Reference proteome</keyword>